<reference evidence="2" key="1">
    <citation type="journal article" date="2005" name="Nature">
        <title>The map-based sequence of the rice genome.</title>
        <authorList>
            <consortium name="International rice genome sequencing project (IRGSP)"/>
            <person name="Matsumoto T."/>
            <person name="Wu J."/>
            <person name="Kanamori H."/>
            <person name="Katayose Y."/>
            <person name="Fujisawa M."/>
            <person name="Namiki N."/>
            <person name="Mizuno H."/>
            <person name="Yamamoto K."/>
            <person name="Antonio B.A."/>
            <person name="Baba T."/>
            <person name="Sakata K."/>
            <person name="Nagamura Y."/>
            <person name="Aoki H."/>
            <person name="Arikawa K."/>
            <person name="Arita K."/>
            <person name="Bito T."/>
            <person name="Chiden Y."/>
            <person name="Fujitsuka N."/>
            <person name="Fukunaka R."/>
            <person name="Hamada M."/>
            <person name="Harada C."/>
            <person name="Hayashi A."/>
            <person name="Hijishita S."/>
            <person name="Honda M."/>
            <person name="Hosokawa S."/>
            <person name="Ichikawa Y."/>
            <person name="Idonuma A."/>
            <person name="Iijima M."/>
            <person name="Ikeda M."/>
            <person name="Ikeno M."/>
            <person name="Ito K."/>
            <person name="Ito S."/>
            <person name="Ito T."/>
            <person name="Ito Y."/>
            <person name="Ito Y."/>
            <person name="Iwabuchi A."/>
            <person name="Kamiya K."/>
            <person name="Karasawa W."/>
            <person name="Kurita K."/>
            <person name="Katagiri S."/>
            <person name="Kikuta A."/>
            <person name="Kobayashi H."/>
            <person name="Kobayashi N."/>
            <person name="Machita K."/>
            <person name="Maehara T."/>
            <person name="Masukawa M."/>
            <person name="Mizubayashi T."/>
            <person name="Mukai Y."/>
            <person name="Nagasaki H."/>
            <person name="Nagata Y."/>
            <person name="Naito S."/>
            <person name="Nakashima M."/>
            <person name="Nakama Y."/>
            <person name="Nakamichi Y."/>
            <person name="Nakamura M."/>
            <person name="Meguro A."/>
            <person name="Negishi M."/>
            <person name="Ohta I."/>
            <person name="Ohta T."/>
            <person name="Okamoto M."/>
            <person name="Ono N."/>
            <person name="Saji S."/>
            <person name="Sakaguchi M."/>
            <person name="Sakai K."/>
            <person name="Shibata M."/>
            <person name="Shimokawa T."/>
            <person name="Song J."/>
            <person name="Takazaki Y."/>
            <person name="Terasawa K."/>
            <person name="Tsugane M."/>
            <person name="Tsuji K."/>
            <person name="Ueda S."/>
            <person name="Waki K."/>
            <person name="Yamagata H."/>
            <person name="Yamamoto M."/>
            <person name="Yamamoto S."/>
            <person name="Yamane H."/>
            <person name="Yoshiki S."/>
            <person name="Yoshihara R."/>
            <person name="Yukawa K."/>
            <person name="Zhong H."/>
            <person name="Yano M."/>
            <person name="Yuan Q."/>
            <person name="Ouyang S."/>
            <person name="Liu J."/>
            <person name="Jones K.M."/>
            <person name="Gansberger K."/>
            <person name="Moffat K."/>
            <person name="Hill J."/>
            <person name="Bera J."/>
            <person name="Fadrosh D."/>
            <person name="Jin S."/>
            <person name="Johri S."/>
            <person name="Kim M."/>
            <person name="Overton L."/>
            <person name="Reardon M."/>
            <person name="Tsitrin T."/>
            <person name="Vuong H."/>
            <person name="Weaver B."/>
            <person name="Ciecko A."/>
            <person name="Tallon L."/>
            <person name="Jackson J."/>
            <person name="Pai G."/>
            <person name="Aken S.V."/>
            <person name="Utterback T."/>
            <person name="Reidmuller S."/>
            <person name="Feldblyum T."/>
            <person name="Hsiao J."/>
            <person name="Zismann V."/>
            <person name="Iobst S."/>
            <person name="de Vazeille A.R."/>
            <person name="Buell C.R."/>
            <person name="Ying K."/>
            <person name="Li Y."/>
            <person name="Lu T."/>
            <person name="Huang Y."/>
            <person name="Zhao Q."/>
            <person name="Feng Q."/>
            <person name="Zhang L."/>
            <person name="Zhu J."/>
            <person name="Weng Q."/>
            <person name="Mu J."/>
            <person name="Lu Y."/>
            <person name="Fan D."/>
            <person name="Liu Y."/>
            <person name="Guan J."/>
            <person name="Zhang Y."/>
            <person name="Yu S."/>
            <person name="Liu X."/>
            <person name="Zhang Y."/>
            <person name="Hong G."/>
            <person name="Han B."/>
            <person name="Choisne N."/>
            <person name="Demange N."/>
            <person name="Orjeda G."/>
            <person name="Samain S."/>
            <person name="Cattolico L."/>
            <person name="Pelletier E."/>
            <person name="Couloux A."/>
            <person name="Segurens B."/>
            <person name="Wincker P."/>
            <person name="D'Hont A."/>
            <person name="Scarpelli C."/>
            <person name="Weissenbach J."/>
            <person name="Salanoubat M."/>
            <person name="Quetier F."/>
            <person name="Yu Y."/>
            <person name="Kim H.R."/>
            <person name="Rambo T."/>
            <person name="Currie J."/>
            <person name="Collura K."/>
            <person name="Luo M."/>
            <person name="Yang T."/>
            <person name="Ammiraju J.S.S."/>
            <person name="Engler F."/>
            <person name="Soderlund C."/>
            <person name="Wing R.A."/>
            <person name="Palmer L.E."/>
            <person name="de la Bastide M."/>
            <person name="Spiegel L."/>
            <person name="Nascimento L."/>
            <person name="Zutavern T."/>
            <person name="O'Shaughnessy A."/>
            <person name="Dike S."/>
            <person name="Dedhia N."/>
            <person name="Preston R."/>
            <person name="Balija V."/>
            <person name="McCombie W.R."/>
            <person name="Chow T."/>
            <person name="Chen H."/>
            <person name="Chung M."/>
            <person name="Chen C."/>
            <person name="Shaw J."/>
            <person name="Wu H."/>
            <person name="Hsiao K."/>
            <person name="Chao Y."/>
            <person name="Chu M."/>
            <person name="Cheng C."/>
            <person name="Hour A."/>
            <person name="Lee P."/>
            <person name="Lin S."/>
            <person name="Lin Y."/>
            <person name="Liou J."/>
            <person name="Liu S."/>
            <person name="Hsing Y."/>
            <person name="Raghuvanshi S."/>
            <person name="Mohanty A."/>
            <person name="Bharti A.K."/>
            <person name="Gaur A."/>
            <person name="Gupta V."/>
            <person name="Kumar D."/>
            <person name="Ravi V."/>
            <person name="Vij S."/>
            <person name="Kapur A."/>
            <person name="Khurana P."/>
            <person name="Khurana P."/>
            <person name="Khurana J.P."/>
            <person name="Tyagi A.K."/>
            <person name="Gaikwad K."/>
            <person name="Singh A."/>
            <person name="Dalal V."/>
            <person name="Srivastava S."/>
            <person name="Dixit A."/>
            <person name="Pal A.K."/>
            <person name="Ghazi I.A."/>
            <person name="Yadav M."/>
            <person name="Pandit A."/>
            <person name="Bhargava A."/>
            <person name="Sureshbabu K."/>
            <person name="Batra K."/>
            <person name="Sharma T.R."/>
            <person name="Mohapatra T."/>
            <person name="Singh N.K."/>
            <person name="Messing J."/>
            <person name="Nelson A.B."/>
            <person name="Fuks G."/>
            <person name="Kavchok S."/>
            <person name="Keizer G."/>
            <person name="Linton E."/>
            <person name="Llaca V."/>
            <person name="Song R."/>
            <person name="Tanyolac B."/>
            <person name="Young S."/>
            <person name="Ho-Il K."/>
            <person name="Hahn J.H."/>
            <person name="Sangsakoo G."/>
            <person name="Vanavichit A."/>
            <person name="de Mattos Luiz.A.T."/>
            <person name="Zimmer P.D."/>
            <person name="Malone G."/>
            <person name="Dellagostin O."/>
            <person name="de Oliveira A.C."/>
            <person name="Bevan M."/>
            <person name="Bancroft I."/>
            <person name="Minx P."/>
            <person name="Cordum H."/>
            <person name="Wilson R."/>
            <person name="Cheng Z."/>
            <person name="Jin W."/>
            <person name="Jiang J."/>
            <person name="Leong S.A."/>
            <person name="Iwama H."/>
            <person name="Gojobori T."/>
            <person name="Itoh T."/>
            <person name="Niimura Y."/>
            <person name="Fujii Y."/>
            <person name="Habara T."/>
            <person name="Sakai H."/>
            <person name="Sato Y."/>
            <person name="Wilson G."/>
            <person name="Kumar K."/>
            <person name="McCouch S."/>
            <person name="Juretic N."/>
            <person name="Hoen D."/>
            <person name="Wright S."/>
            <person name="Bruskiewich R."/>
            <person name="Bureau T."/>
            <person name="Miyao A."/>
            <person name="Hirochika H."/>
            <person name="Nishikawa T."/>
            <person name="Kadowaki K."/>
            <person name="Sugiura M."/>
            <person name="Burr B."/>
            <person name="Sasaki T."/>
        </authorList>
    </citation>
    <scope>NUCLEOTIDE SEQUENCE [LARGE SCALE GENOMIC DNA]</scope>
    <source>
        <strain evidence="2">cv. Nipponbare</strain>
    </source>
</reference>
<sequence>ELSPQITQSEIRSYSDLNSGPWGATQVTATIRLHTLLHVAFV</sequence>
<proteinExistence type="predicted"/>
<dbReference type="AlphaFoldDB" id="A0A0P0WN75"/>
<dbReference type="Proteomes" id="UP000059680">
    <property type="component" value="Chromosome 5"/>
</dbReference>
<dbReference type="InParanoid" id="A0A0P0WN75"/>
<protein>
    <submittedName>
        <fullName evidence="1">Os05g0452500 protein</fullName>
    </submittedName>
</protein>
<dbReference type="PaxDb" id="39947-A0A0P0WN75"/>
<dbReference type="Gramene" id="Os05t0452500-01">
    <property type="protein sequence ID" value="Os05t0452500-01"/>
    <property type="gene ID" value="Os05g0452500"/>
</dbReference>
<gene>
    <name evidence="1" type="ordered locus">Os05g0452500</name>
    <name evidence="1" type="ORF">OSNPB_050452500</name>
</gene>
<evidence type="ECO:0000313" key="1">
    <source>
        <dbReference type="EMBL" id="BAS94332.1"/>
    </source>
</evidence>
<keyword evidence="2" id="KW-1185">Reference proteome</keyword>
<reference evidence="1 2" key="2">
    <citation type="journal article" date="2013" name="Plant Cell Physiol.">
        <title>Rice Annotation Project Database (RAP-DB): an integrative and interactive database for rice genomics.</title>
        <authorList>
            <person name="Sakai H."/>
            <person name="Lee S.S."/>
            <person name="Tanaka T."/>
            <person name="Numa H."/>
            <person name="Kim J."/>
            <person name="Kawahara Y."/>
            <person name="Wakimoto H."/>
            <person name="Yang C.C."/>
            <person name="Iwamoto M."/>
            <person name="Abe T."/>
            <person name="Yamada Y."/>
            <person name="Muto A."/>
            <person name="Inokuchi H."/>
            <person name="Ikemura T."/>
            <person name="Matsumoto T."/>
            <person name="Sasaki T."/>
            <person name="Itoh T."/>
        </authorList>
    </citation>
    <scope>NUCLEOTIDE SEQUENCE [LARGE SCALE GENOMIC DNA]</scope>
    <source>
        <strain evidence="2">cv. Nipponbare</strain>
    </source>
</reference>
<reference evidence="1 2" key="3">
    <citation type="journal article" date="2013" name="Rice">
        <title>Improvement of the Oryza sativa Nipponbare reference genome using next generation sequence and optical map data.</title>
        <authorList>
            <person name="Kawahara Y."/>
            <person name="de la Bastide M."/>
            <person name="Hamilton J.P."/>
            <person name="Kanamori H."/>
            <person name="McCombie W.R."/>
            <person name="Ouyang S."/>
            <person name="Schwartz D.C."/>
            <person name="Tanaka T."/>
            <person name="Wu J."/>
            <person name="Zhou S."/>
            <person name="Childs K.L."/>
            <person name="Davidson R.M."/>
            <person name="Lin H."/>
            <person name="Quesada-Ocampo L."/>
            <person name="Vaillancourt B."/>
            <person name="Sakai H."/>
            <person name="Lee S.S."/>
            <person name="Kim J."/>
            <person name="Numa H."/>
            <person name="Itoh T."/>
            <person name="Buell C.R."/>
            <person name="Matsumoto T."/>
        </authorList>
    </citation>
    <scope>NUCLEOTIDE SEQUENCE [LARGE SCALE GENOMIC DNA]</scope>
    <source>
        <strain evidence="2">cv. Nipponbare</strain>
    </source>
</reference>
<organism evidence="1 2">
    <name type="scientific">Oryza sativa subsp. japonica</name>
    <name type="common">Rice</name>
    <dbReference type="NCBI Taxonomy" id="39947"/>
    <lineage>
        <taxon>Eukaryota</taxon>
        <taxon>Viridiplantae</taxon>
        <taxon>Streptophyta</taxon>
        <taxon>Embryophyta</taxon>
        <taxon>Tracheophyta</taxon>
        <taxon>Spermatophyta</taxon>
        <taxon>Magnoliopsida</taxon>
        <taxon>Liliopsida</taxon>
        <taxon>Poales</taxon>
        <taxon>Poaceae</taxon>
        <taxon>BOP clade</taxon>
        <taxon>Oryzoideae</taxon>
        <taxon>Oryzeae</taxon>
        <taxon>Oryzinae</taxon>
        <taxon>Oryza</taxon>
        <taxon>Oryza sativa</taxon>
    </lineage>
</organism>
<evidence type="ECO:0000313" key="2">
    <source>
        <dbReference type="Proteomes" id="UP000059680"/>
    </source>
</evidence>
<accession>A0A0P0WN75</accession>
<dbReference type="EMBL" id="AP014961">
    <property type="protein sequence ID" value="BAS94332.1"/>
    <property type="molecule type" value="Genomic_DNA"/>
</dbReference>
<name>A0A0P0WN75_ORYSJ</name>
<feature type="non-terminal residue" evidence="1">
    <location>
        <position position="1"/>
    </location>
</feature>